<dbReference type="PANTHER" id="PTHR48420">
    <property type="entry name" value="NON-HAEM DIOXYGENASE N-TERMINAL DOMAIN-CONTAINING PROTEIN"/>
    <property type="match status" value="1"/>
</dbReference>
<dbReference type="GeneID" id="20375673"/>
<dbReference type="FunFam" id="3.40.50.1000:FF:000145">
    <property type="entry name" value="HAD family hydrolase"/>
    <property type="match status" value="1"/>
</dbReference>
<gene>
    <name evidence="2" type="ORF">J056_002721</name>
</gene>
<dbReference type="Gene3D" id="1.10.150.240">
    <property type="entry name" value="Putative phosphatase, domain 2"/>
    <property type="match status" value="1"/>
</dbReference>
<feature type="compositionally biased region" description="Basic and acidic residues" evidence="1">
    <location>
        <begin position="129"/>
        <end position="143"/>
    </location>
</feature>
<dbReference type="Gene3D" id="3.40.50.1000">
    <property type="entry name" value="HAD superfamily/HAD-like"/>
    <property type="match status" value="1"/>
</dbReference>
<proteinExistence type="predicted"/>
<dbReference type="KEGG" id="wic:J056_002721"/>
<dbReference type="RefSeq" id="XP_009270261.1">
    <property type="nucleotide sequence ID" value="XM_009271986.1"/>
</dbReference>
<protein>
    <submittedName>
        <fullName evidence="2">2-deoxyglucose-6-phosphate phosphatase 2</fullName>
    </submittedName>
</protein>
<dbReference type="Proteomes" id="UP000014064">
    <property type="component" value="Unassembled WGS sequence"/>
</dbReference>
<dbReference type="GO" id="GO:0016791">
    <property type="term" value="F:phosphatase activity"/>
    <property type="evidence" value="ECO:0007669"/>
    <property type="project" value="UniProtKB-ARBA"/>
</dbReference>
<dbReference type="Pfam" id="PF00702">
    <property type="entry name" value="Hydrolase"/>
    <property type="match status" value="1"/>
</dbReference>
<accession>R9A9K6</accession>
<dbReference type="HOGENOM" id="CLU_361772_0_0_1"/>
<dbReference type="InterPro" id="IPR006439">
    <property type="entry name" value="HAD-SF_hydro_IA"/>
</dbReference>
<dbReference type="STRING" id="1299270.R9A9K6"/>
<feature type="region of interest" description="Disordered" evidence="1">
    <location>
        <begin position="85"/>
        <end position="182"/>
    </location>
</feature>
<dbReference type="eggNOG" id="KOG2914">
    <property type="taxonomic scope" value="Eukaryota"/>
</dbReference>
<feature type="compositionally biased region" description="Low complexity" evidence="1">
    <location>
        <begin position="98"/>
        <end position="120"/>
    </location>
</feature>
<dbReference type="OrthoDB" id="40579at2759"/>
<feature type="compositionally biased region" description="Acidic residues" evidence="1">
    <location>
        <begin position="165"/>
        <end position="179"/>
    </location>
</feature>
<name>R9A9K6_WALI9</name>
<dbReference type="SFLD" id="SFLDS00003">
    <property type="entry name" value="Haloacid_Dehalogenase"/>
    <property type="match status" value="1"/>
</dbReference>
<dbReference type="InterPro" id="IPR023198">
    <property type="entry name" value="PGP-like_dom2"/>
</dbReference>
<dbReference type="SFLD" id="SFLDG01129">
    <property type="entry name" value="C1.5:_HAD__Beta-PGM__Phosphata"/>
    <property type="match status" value="1"/>
</dbReference>
<organism evidence="2 3">
    <name type="scientific">Wallemia ichthyophaga (strain EXF-994 / CBS 113033)</name>
    <dbReference type="NCBI Taxonomy" id="1299270"/>
    <lineage>
        <taxon>Eukaryota</taxon>
        <taxon>Fungi</taxon>
        <taxon>Dikarya</taxon>
        <taxon>Basidiomycota</taxon>
        <taxon>Wallemiomycotina</taxon>
        <taxon>Wallemiomycetes</taxon>
        <taxon>Wallemiales</taxon>
        <taxon>Wallemiaceae</taxon>
        <taxon>Wallemia</taxon>
    </lineage>
</organism>
<dbReference type="InterPro" id="IPR023214">
    <property type="entry name" value="HAD_sf"/>
</dbReference>
<dbReference type="SUPFAM" id="SSF51197">
    <property type="entry name" value="Clavaminate synthase-like"/>
    <property type="match status" value="1"/>
</dbReference>
<evidence type="ECO:0000313" key="3">
    <source>
        <dbReference type="Proteomes" id="UP000014064"/>
    </source>
</evidence>
<sequence>MSSTAPAEFIVDAVLFDMDGTLVNSIAAVEAAWGAVADEIGQPRKSVIEATHGRRASDNLKDWKPQIKDEQLDGEVEKFEQSILNHADQYKKRRDSRSSSQSSSRRASSSASSRRPSQAQLFGSFTPIDKTRKDSTSQGKEGRVSSGQLAKQLEPLSLDKNNSAVDDEAVEDEEDEDLGPDMGVRILPGVRALIDSLPKGRYAVATSGARVYAYGAMERAGIVAPEVTITAEDPRLKNGKPHPDPFLLAAECLGYDCNKCLVVEDSPSGIKAGVASGAITLAVCTSHEEHQIKDAGAQHLVHNLEAVRAEQLADGRLKFTIDPSRIVTDSKSDARTDLITLITKIKDSNIKRRFSQTNTKPVLSHPPHASSEPVHANPVSIPFNALLSPITTVSLLACIKAAFGPDPSCLGIIIITDLPAEFDGLRKELLELSNKFARMAEEKKERYADEESSFSFGWSRAKEYMNGMPDTLKGSYYGNPLLDRPQVDPTIQRRHPEYYKGNIWPNEDEDAEVNGFQQSFKKLGSFVVEVGLLLTRACESFVSPQLQIQTNKTDILEGMLARSSAHKARLLHYYPPPPSGDGDENDDDQDSWCGWHLDHSLITGLVSAMYMFEEGDKHTPIANPHERSGLYIRNRANNVVKVTIPENALAFQTGEALELLTGGKLHATPHCVRGGGPGQVRLGDAVGDVSRETFAVFMQPDVWEQIGTPEETFGTFTKEVLRRHYRNKKQEEGVDVAYKFDSSDHLPPISELTTSNITINLDCQDPALSYKHI</sequence>
<evidence type="ECO:0000256" key="1">
    <source>
        <dbReference type="SAM" id="MobiDB-lite"/>
    </source>
</evidence>
<dbReference type="SUPFAM" id="SSF56784">
    <property type="entry name" value="HAD-like"/>
    <property type="match status" value="2"/>
</dbReference>
<dbReference type="NCBIfam" id="TIGR01509">
    <property type="entry name" value="HAD-SF-IA-v3"/>
    <property type="match status" value="1"/>
</dbReference>
<dbReference type="PROSITE" id="PS01228">
    <property type="entry name" value="COF_1"/>
    <property type="match status" value="1"/>
</dbReference>
<dbReference type="Gene3D" id="2.60.120.330">
    <property type="entry name" value="B-lactam Antibiotic, Isopenicillin N Synthase, Chain"/>
    <property type="match status" value="1"/>
</dbReference>
<reference evidence="3" key="1">
    <citation type="journal article" date="2013" name="BMC Genomics">
        <title>Genome and transcriptome sequencing of the halophilic fungus Wallemia ichthyophaga: haloadaptations present and absent.</title>
        <authorList>
            <person name="Zajc J."/>
            <person name="Liu Y."/>
            <person name="Dai W."/>
            <person name="Yang Z."/>
            <person name="Hu J."/>
            <person name="Gostincar C."/>
            <person name="Gunde-Cimerman N."/>
        </authorList>
    </citation>
    <scope>NUCLEOTIDE SEQUENCE [LARGE SCALE GENOMIC DNA]</scope>
    <source>
        <strain evidence="3">EXF-994 / CBS 113033</strain>
    </source>
</reference>
<dbReference type="EMBL" id="KE007248">
    <property type="protein sequence ID" value="EOQ98861.1"/>
    <property type="molecule type" value="Genomic_DNA"/>
</dbReference>
<evidence type="ECO:0000313" key="2">
    <source>
        <dbReference type="EMBL" id="EOQ98861.1"/>
    </source>
</evidence>
<dbReference type="AlphaFoldDB" id="R9A9K6"/>
<keyword evidence="3" id="KW-1185">Reference proteome</keyword>
<dbReference type="PANTHER" id="PTHR48420:SF1">
    <property type="entry name" value="NON-HAEM DIOXYGENASE N-TERMINAL DOMAIN-CONTAINING PROTEIN"/>
    <property type="match status" value="1"/>
</dbReference>
<dbReference type="InterPro" id="IPR027443">
    <property type="entry name" value="IPNS-like_sf"/>
</dbReference>
<dbReference type="InterPro" id="IPR036412">
    <property type="entry name" value="HAD-like_sf"/>
</dbReference>